<reference evidence="1 2" key="1">
    <citation type="submission" date="2018-02" db="EMBL/GenBank/DDBJ databases">
        <title>Subsurface microbial communities from deep shales in Ohio and West Virginia, USA.</title>
        <authorList>
            <person name="Wrighton K."/>
        </authorList>
    </citation>
    <scope>NUCLEOTIDE SEQUENCE [LARGE SCALE GENOMIC DNA]</scope>
    <source>
        <strain evidence="1 2">OWC-DMM</strain>
    </source>
</reference>
<protein>
    <submittedName>
        <fullName evidence="1">Uncharacterized protein</fullName>
    </submittedName>
</protein>
<evidence type="ECO:0000313" key="2">
    <source>
        <dbReference type="Proteomes" id="UP000240010"/>
    </source>
</evidence>
<dbReference type="EMBL" id="PTIZ01000011">
    <property type="protein sequence ID" value="PPK74108.1"/>
    <property type="molecule type" value="Genomic_DNA"/>
</dbReference>
<dbReference type="Proteomes" id="UP000240010">
    <property type="component" value="Unassembled WGS sequence"/>
</dbReference>
<comment type="caution">
    <text evidence="1">The sequence shown here is derived from an EMBL/GenBank/DDBJ whole genome shotgun (WGS) entry which is preliminary data.</text>
</comment>
<sequence length="44" mass="5269">MLVVAGLIPKYRTDLRFFELEFSLHTGFWYIPALAVRFTCLNYR</sequence>
<accession>A0A2S6H9H5</accession>
<evidence type="ECO:0000313" key="1">
    <source>
        <dbReference type="EMBL" id="PPK74108.1"/>
    </source>
</evidence>
<proteinExistence type="predicted"/>
<organism evidence="1 2">
    <name type="scientific">Methylobacter tundripaludum</name>
    <dbReference type="NCBI Taxonomy" id="173365"/>
    <lineage>
        <taxon>Bacteria</taxon>
        <taxon>Pseudomonadati</taxon>
        <taxon>Pseudomonadota</taxon>
        <taxon>Gammaproteobacteria</taxon>
        <taxon>Methylococcales</taxon>
        <taxon>Methylococcaceae</taxon>
        <taxon>Methylobacter</taxon>
    </lineage>
</organism>
<dbReference type="AlphaFoldDB" id="A0A2S6H9H5"/>
<name>A0A2S6H9H5_9GAMM</name>
<gene>
    <name evidence="1" type="ORF">B0F87_11138</name>
</gene>